<dbReference type="EMBL" id="JACMRX010000003">
    <property type="protein sequence ID" value="KAF7992542.1"/>
    <property type="molecule type" value="Genomic_DNA"/>
</dbReference>
<evidence type="ECO:0000313" key="3">
    <source>
        <dbReference type="Proteomes" id="UP000639338"/>
    </source>
</evidence>
<comment type="caution">
    <text evidence="2">The sequence shown here is derived from an EMBL/GenBank/DDBJ whole genome shotgun (WGS) entry which is preliminary data.</text>
</comment>
<feature type="compositionally biased region" description="Low complexity" evidence="1">
    <location>
        <begin position="59"/>
        <end position="72"/>
    </location>
</feature>
<protein>
    <submittedName>
        <fullName evidence="2">Uncharacterized protein</fullName>
    </submittedName>
</protein>
<evidence type="ECO:0000256" key="1">
    <source>
        <dbReference type="SAM" id="MobiDB-lite"/>
    </source>
</evidence>
<accession>A0A834XVW7</accession>
<dbReference type="Proteomes" id="UP000639338">
    <property type="component" value="Unassembled WGS sequence"/>
</dbReference>
<keyword evidence="3" id="KW-1185">Reference proteome</keyword>
<organism evidence="2 3">
    <name type="scientific">Aphidius gifuensis</name>
    <name type="common">Parasitoid wasp</name>
    <dbReference type="NCBI Taxonomy" id="684658"/>
    <lineage>
        <taxon>Eukaryota</taxon>
        <taxon>Metazoa</taxon>
        <taxon>Ecdysozoa</taxon>
        <taxon>Arthropoda</taxon>
        <taxon>Hexapoda</taxon>
        <taxon>Insecta</taxon>
        <taxon>Pterygota</taxon>
        <taxon>Neoptera</taxon>
        <taxon>Endopterygota</taxon>
        <taxon>Hymenoptera</taxon>
        <taxon>Apocrita</taxon>
        <taxon>Ichneumonoidea</taxon>
        <taxon>Braconidae</taxon>
        <taxon>Aphidiinae</taxon>
        <taxon>Aphidius</taxon>
    </lineage>
</organism>
<feature type="region of interest" description="Disordered" evidence="1">
    <location>
        <begin position="48"/>
        <end position="74"/>
    </location>
</feature>
<reference evidence="2 3" key="1">
    <citation type="submission" date="2020-08" db="EMBL/GenBank/DDBJ databases">
        <title>Aphidius gifuensis genome sequencing and assembly.</title>
        <authorList>
            <person name="Du Z."/>
        </authorList>
    </citation>
    <scope>NUCLEOTIDE SEQUENCE [LARGE SCALE GENOMIC DNA]</scope>
    <source>
        <strain evidence="2">YNYX2018</strain>
        <tissue evidence="2">Adults</tissue>
    </source>
</reference>
<sequence>MDFTGNRADLNKMLKRLLGPNRDQFLKSLTKINTNNAVVMLKKLNVKKDEKKSSTSAQNNQNTKLTTNTTMTDDAGVKKNEEKFITCPDDGENTKITNTAISMIITNDAGVGKDGEKSINIADNNKNTTITSNTTMTQKITDDAGVDENINITNTNTTISMIITDNAGVEKDDGKSITRVEDSQSTTITTSATMTNIMTDDNSTIKCDEKKNVTNAADTKNKSLNKIQIINKSFPRHPRKRLFKDLMPGNSKRIETIAPVHSFPWQSISQIINSPVFEKTDGSSLEISSTASSTLAIDNGEINDERFEKRLSGKNVSFLLSSNTQNKSTDAIESGNILESSCAPNTSAINNLETSSNETDLQYSLSNFNLSDGGLNFEKE</sequence>
<name>A0A834XVW7_APHGI</name>
<dbReference type="AlphaFoldDB" id="A0A834XVW7"/>
<proteinExistence type="predicted"/>
<evidence type="ECO:0000313" key="2">
    <source>
        <dbReference type="EMBL" id="KAF7992542.1"/>
    </source>
</evidence>
<gene>
    <name evidence="2" type="ORF">HCN44_004886</name>
</gene>